<comment type="caution">
    <text evidence="3">The sequence shown here is derived from an EMBL/GenBank/DDBJ whole genome shotgun (WGS) entry which is preliminary data.</text>
</comment>
<dbReference type="AlphaFoldDB" id="A0AAV5WUT2"/>
<sequence>FSLFSHIPSGRSYLPEFRMAEPSMTIIFMMIGAPLAYVLLMCGKKKRSVKETKIAPKSDNDSSFLCENCKELHRGMTGDYYCNAPKKDDPADKPVEELDAVALVEAIEKGLTRPQKDDESIDDHKTDWGKTQPAGKETTGTEKKTEGTLQLKKN</sequence>
<name>A0AAV5WUT2_9BILA</name>
<keyword evidence="2" id="KW-0812">Transmembrane</keyword>
<feature type="transmembrane region" description="Helical" evidence="2">
    <location>
        <begin position="20"/>
        <end position="40"/>
    </location>
</feature>
<protein>
    <recommendedName>
        <fullName evidence="5">Cytochrome c domain-containing protein</fullName>
    </recommendedName>
</protein>
<gene>
    <name evidence="3" type="ORF">PFISCL1PPCAC_26129</name>
</gene>
<evidence type="ECO:0000313" key="4">
    <source>
        <dbReference type="Proteomes" id="UP001432322"/>
    </source>
</evidence>
<proteinExistence type="predicted"/>
<evidence type="ECO:0000256" key="2">
    <source>
        <dbReference type="SAM" id="Phobius"/>
    </source>
</evidence>
<evidence type="ECO:0008006" key="5">
    <source>
        <dbReference type="Google" id="ProtNLM"/>
    </source>
</evidence>
<reference evidence="3" key="1">
    <citation type="submission" date="2023-10" db="EMBL/GenBank/DDBJ databases">
        <title>Genome assembly of Pristionchus species.</title>
        <authorList>
            <person name="Yoshida K."/>
            <person name="Sommer R.J."/>
        </authorList>
    </citation>
    <scope>NUCLEOTIDE SEQUENCE</scope>
    <source>
        <strain evidence="3">RS5133</strain>
    </source>
</reference>
<dbReference type="Proteomes" id="UP001432322">
    <property type="component" value="Unassembled WGS sequence"/>
</dbReference>
<keyword evidence="4" id="KW-1185">Reference proteome</keyword>
<feature type="non-terminal residue" evidence="3">
    <location>
        <position position="1"/>
    </location>
</feature>
<feature type="compositionally biased region" description="Basic and acidic residues" evidence="1">
    <location>
        <begin position="109"/>
        <end position="128"/>
    </location>
</feature>
<keyword evidence="2" id="KW-1133">Transmembrane helix</keyword>
<keyword evidence="2" id="KW-0472">Membrane</keyword>
<organism evidence="3 4">
    <name type="scientific">Pristionchus fissidentatus</name>
    <dbReference type="NCBI Taxonomy" id="1538716"/>
    <lineage>
        <taxon>Eukaryota</taxon>
        <taxon>Metazoa</taxon>
        <taxon>Ecdysozoa</taxon>
        <taxon>Nematoda</taxon>
        <taxon>Chromadorea</taxon>
        <taxon>Rhabditida</taxon>
        <taxon>Rhabditina</taxon>
        <taxon>Diplogasteromorpha</taxon>
        <taxon>Diplogasteroidea</taxon>
        <taxon>Neodiplogasteridae</taxon>
        <taxon>Pristionchus</taxon>
    </lineage>
</organism>
<dbReference type="EMBL" id="BTSY01000006">
    <property type="protein sequence ID" value="GMT34832.1"/>
    <property type="molecule type" value="Genomic_DNA"/>
</dbReference>
<accession>A0AAV5WUT2</accession>
<evidence type="ECO:0000313" key="3">
    <source>
        <dbReference type="EMBL" id="GMT34832.1"/>
    </source>
</evidence>
<evidence type="ECO:0000256" key="1">
    <source>
        <dbReference type="SAM" id="MobiDB-lite"/>
    </source>
</evidence>
<feature type="region of interest" description="Disordered" evidence="1">
    <location>
        <begin position="109"/>
        <end position="154"/>
    </location>
</feature>